<name>A0ABZ0WQT6_9BURK</name>
<dbReference type="PANTHER" id="PTHR46268">
    <property type="entry name" value="STRESS RESPONSE PROTEIN NHAX"/>
    <property type="match status" value="1"/>
</dbReference>
<dbReference type="Proteomes" id="UP001325479">
    <property type="component" value="Chromosome"/>
</dbReference>
<evidence type="ECO:0000259" key="2">
    <source>
        <dbReference type="Pfam" id="PF00582"/>
    </source>
</evidence>
<protein>
    <submittedName>
        <fullName evidence="3">Universal stress protein</fullName>
    </submittedName>
</protein>
<dbReference type="Gene3D" id="3.40.50.12370">
    <property type="match status" value="1"/>
</dbReference>
<dbReference type="CDD" id="cd00293">
    <property type="entry name" value="USP-like"/>
    <property type="match status" value="2"/>
</dbReference>
<feature type="domain" description="UspA" evidence="2">
    <location>
        <begin position="161"/>
        <end position="285"/>
    </location>
</feature>
<comment type="similarity">
    <text evidence="1">Belongs to the universal stress protein A family.</text>
</comment>
<dbReference type="InterPro" id="IPR006016">
    <property type="entry name" value="UspA"/>
</dbReference>
<dbReference type="EMBL" id="CP139965">
    <property type="protein sequence ID" value="WQD79727.1"/>
    <property type="molecule type" value="Genomic_DNA"/>
</dbReference>
<dbReference type="SUPFAM" id="SSF52402">
    <property type="entry name" value="Adenine nucleotide alpha hydrolases-like"/>
    <property type="match status" value="2"/>
</dbReference>
<dbReference type="PRINTS" id="PR01438">
    <property type="entry name" value="UNVRSLSTRESS"/>
</dbReference>
<dbReference type="InterPro" id="IPR006015">
    <property type="entry name" value="Universal_stress_UspA"/>
</dbReference>
<reference evidence="3 4" key="1">
    <citation type="submission" date="2023-12" db="EMBL/GenBank/DDBJ databases">
        <title>Genome sequencing and assembly of bacterial species from a model synthetic community.</title>
        <authorList>
            <person name="Hogle S.L."/>
        </authorList>
    </citation>
    <scope>NUCLEOTIDE SEQUENCE [LARGE SCALE GENOMIC DNA]</scope>
    <source>
        <strain evidence="3 4">HAMBI 2494</strain>
    </source>
</reference>
<accession>A0ABZ0WQT6</accession>
<keyword evidence="4" id="KW-1185">Reference proteome</keyword>
<proteinExistence type="inferred from homology"/>
<evidence type="ECO:0000313" key="3">
    <source>
        <dbReference type="EMBL" id="WQD79727.1"/>
    </source>
</evidence>
<dbReference type="Pfam" id="PF00582">
    <property type="entry name" value="Usp"/>
    <property type="match status" value="2"/>
</dbReference>
<gene>
    <name evidence="3" type="ORF">U0042_08615</name>
</gene>
<feature type="domain" description="UspA" evidence="2">
    <location>
        <begin position="10"/>
        <end position="149"/>
    </location>
</feature>
<evidence type="ECO:0000256" key="1">
    <source>
        <dbReference type="ARBA" id="ARBA00008791"/>
    </source>
</evidence>
<evidence type="ECO:0000313" key="4">
    <source>
        <dbReference type="Proteomes" id="UP001325479"/>
    </source>
</evidence>
<organism evidence="3 4">
    <name type="scientific">Paraburkholderia kururiensis</name>
    <dbReference type="NCBI Taxonomy" id="984307"/>
    <lineage>
        <taxon>Bacteria</taxon>
        <taxon>Pseudomonadati</taxon>
        <taxon>Pseudomonadota</taxon>
        <taxon>Betaproteobacteria</taxon>
        <taxon>Burkholderiales</taxon>
        <taxon>Burkholderiaceae</taxon>
        <taxon>Paraburkholderia</taxon>
    </lineage>
</organism>
<sequence>MNASVRTTAWRTVLVHLDDSRQAAARLAFACDFARRHDAHLIGLYVVCQDLFRPIYRDDESLRLAVNEAQQAERARRAEESFNEAARLAGISAEWRAPRGEAIDAATLHARHADVLVLGQYDPDDPAAYIAGNFVGDLVMASGVPAIVLPYIGKMRTFGENVLIAWDASREAARAVHDALPILRRARFVTIQVVQQGRNENLDSLDAPEGIDLAAYLARHGVSASFATMPRVPGMSAGASLLNRVSDVHADLLVMGAYGHTRVQERVLGGVTRTMLEAMTVPVLMSH</sequence>
<dbReference type="RefSeq" id="WP_114810589.1">
    <property type="nucleotide sequence ID" value="NZ_CP139965.1"/>
</dbReference>
<dbReference type="PANTHER" id="PTHR46268:SF15">
    <property type="entry name" value="UNIVERSAL STRESS PROTEIN HP_0031"/>
    <property type="match status" value="1"/>
</dbReference>